<dbReference type="EMBL" id="LR798264">
    <property type="protein sequence ID" value="CAB5218577.1"/>
    <property type="molecule type" value="Genomic_DNA"/>
</dbReference>
<name>A0A6J7WLF3_9CAUD</name>
<accession>A0A6J7WLF3</accession>
<feature type="coiled-coil region" evidence="1">
    <location>
        <begin position="142"/>
        <end position="169"/>
    </location>
</feature>
<keyword evidence="1" id="KW-0175">Coiled coil</keyword>
<evidence type="ECO:0000313" key="2">
    <source>
        <dbReference type="EMBL" id="CAB4128238.1"/>
    </source>
</evidence>
<gene>
    <name evidence="2" type="ORF">UFOVP107_17</name>
    <name evidence="3" type="ORF">UFOVP214_34</name>
</gene>
<evidence type="ECO:0000313" key="3">
    <source>
        <dbReference type="EMBL" id="CAB5218577.1"/>
    </source>
</evidence>
<evidence type="ECO:0000256" key="1">
    <source>
        <dbReference type="SAM" id="Coils"/>
    </source>
</evidence>
<organism evidence="3">
    <name type="scientific">uncultured Caudovirales phage</name>
    <dbReference type="NCBI Taxonomy" id="2100421"/>
    <lineage>
        <taxon>Viruses</taxon>
        <taxon>Duplodnaviria</taxon>
        <taxon>Heunggongvirae</taxon>
        <taxon>Uroviricota</taxon>
        <taxon>Caudoviricetes</taxon>
        <taxon>Peduoviridae</taxon>
        <taxon>Maltschvirus</taxon>
        <taxon>Maltschvirus maltsch</taxon>
    </lineage>
</organism>
<protein>
    <submittedName>
        <fullName evidence="3">Uncharacterized protein</fullName>
    </submittedName>
</protein>
<reference evidence="3" key="1">
    <citation type="submission" date="2020-05" db="EMBL/GenBank/DDBJ databases">
        <authorList>
            <person name="Chiriac C."/>
            <person name="Salcher M."/>
            <person name="Ghai R."/>
            <person name="Kavagutti S V."/>
        </authorList>
    </citation>
    <scope>NUCLEOTIDE SEQUENCE</scope>
</reference>
<sequence length="225" mass="24743">MSSAIRLPVNAPSYSAGGANFFIDRTGAIYQTWVGRTSAGGEWGSHVYRTAPNSTPQLIWFQPGCNGYLEVMNHQLWFGYCDARGLQWRLQIDGYIDPDDVPSSTIIDVNEAQVQGLKNATATAQQSADRAAGTANTANATANATNISMQQLKARVTTLEQQIQALQAQVNTLLTPNQVADLVWSKVWDINYQIRMGFLAGKSPIQNVQDYINDLAVYIKKVMKP</sequence>
<proteinExistence type="predicted"/>
<dbReference type="EMBL" id="LR796224">
    <property type="protein sequence ID" value="CAB4128238.1"/>
    <property type="molecule type" value="Genomic_DNA"/>
</dbReference>